<dbReference type="CDD" id="cd06257">
    <property type="entry name" value="DnaJ"/>
    <property type="match status" value="1"/>
</dbReference>
<feature type="region of interest" description="Disordered" evidence="1">
    <location>
        <begin position="137"/>
        <end position="163"/>
    </location>
</feature>
<dbReference type="PRINTS" id="PR00625">
    <property type="entry name" value="JDOMAIN"/>
</dbReference>
<organism evidence="3 4">
    <name type="scientific">Tsuneonella litorea</name>
    <dbReference type="NCBI Taxonomy" id="2976475"/>
    <lineage>
        <taxon>Bacteria</taxon>
        <taxon>Pseudomonadati</taxon>
        <taxon>Pseudomonadota</taxon>
        <taxon>Alphaproteobacteria</taxon>
        <taxon>Sphingomonadales</taxon>
        <taxon>Erythrobacteraceae</taxon>
        <taxon>Tsuneonella</taxon>
    </lineage>
</organism>
<dbReference type="PANTHER" id="PTHR43096:SF10">
    <property type="entry name" value="CHAPERONE PROTEIN DNAJ A6, CHLOROPLASTIC"/>
    <property type="match status" value="1"/>
</dbReference>
<evidence type="ECO:0000313" key="4">
    <source>
        <dbReference type="Proteomes" id="UP001142648"/>
    </source>
</evidence>
<dbReference type="RefSeq" id="WP_259960533.1">
    <property type="nucleotide sequence ID" value="NZ_JAOAMV010000001.1"/>
</dbReference>
<evidence type="ECO:0000313" key="3">
    <source>
        <dbReference type="EMBL" id="MCT2557775.1"/>
    </source>
</evidence>
<dbReference type="EMBL" id="JAOAMV010000001">
    <property type="protein sequence ID" value="MCT2557775.1"/>
    <property type="molecule type" value="Genomic_DNA"/>
</dbReference>
<accession>A0A9X3A8F4</accession>
<dbReference type="Pfam" id="PF00226">
    <property type="entry name" value="DnaJ"/>
    <property type="match status" value="1"/>
</dbReference>
<name>A0A9X3A8F4_9SPHN</name>
<protein>
    <submittedName>
        <fullName evidence="3">DnaJ domain-containing protein</fullName>
    </submittedName>
</protein>
<dbReference type="InterPro" id="IPR036869">
    <property type="entry name" value="J_dom_sf"/>
</dbReference>
<dbReference type="InterPro" id="IPR002939">
    <property type="entry name" value="DnaJ_C"/>
</dbReference>
<evidence type="ECO:0000259" key="2">
    <source>
        <dbReference type="PROSITE" id="PS50076"/>
    </source>
</evidence>
<dbReference type="GO" id="GO:0042026">
    <property type="term" value="P:protein refolding"/>
    <property type="evidence" value="ECO:0007669"/>
    <property type="project" value="TreeGrafter"/>
</dbReference>
<feature type="domain" description="J" evidence="2">
    <location>
        <begin position="3"/>
        <end position="68"/>
    </location>
</feature>
<dbReference type="PROSITE" id="PS50076">
    <property type="entry name" value="DNAJ_2"/>
    <property type="match status" value="1"/>
</dbReference>
<reference evidence="3" key="1">
    <citation type="submission" date="2022-09" db="EMBL/GenBank/DDBJ databases">
        <title>The genome sequence of Tsuneonella sp. YG55.</title>
        <authorList>
            <person name="Liu Y."/>
        </authorList>
    </citation>
    <scope>NUCLEOTIDE SEQUENCE</scope>
    <source>
        <strain evidence="3">YG55</strain>
    </source>
</reference>
<gene>
    <name evidence="3" type="ORF">N0B51_02140</name>
</gene>
<dbReference type="InterPro" id="IPR001623">
    <property type="entry name" value="DnaJ_domain"/>
</dbReference>
<evidence type="ECO:0000256" key="1">
    <source>
        <dbReference type="SAM" id="MobiDB-lite"/>
    </source>
</evidence>
<dbReference type="GO" id="GO:0005737">
    <property type="term" value="C:cytoplasm"/>
    <property type="evidence" value="ECO:0007669"/>
    <property type="project" value="TreeGrafter"/>
</dbReference>
<keyword evidence="4" id="KW-1185">Reference proteome</keyword>
<sequence length="330" mass="34695">MADPYATLGVPKSASEKDIKSAYRKLAKELHPDRNKDNPKAAERFSEVTRAYDLLSDAQKRAAYDRGEIDAEGNPANPFAGMGRGGGFGGGGFRPEDLRGQNPFGGGGFGGEADGVDLGDLFEGLFGGGGARSARGGMGGGPFGGGFSGQQRRPPPPQKGGDIAYKLRVPFVDAATRKDQRITLADGKTIDLKLPAGLEDGTQMRLKGKGQHGPGGAGDGIVTISVDRHPFFRREGQDVRLDLPITLAEAVCGGKVKVPTVDGPVMLTIKPGTSGGTVMRLGGKGFSRKDGKRGDQLVTLEIDLPDDVTELAKRLEGWQDDRNPRGKLGV</sequence>
<dbReference type="InterPro" id="IPR008971">
    <property type="entry name" value="HSP40/DnaJ_pept-bd"/>
</dbReference>
<dbReference type="SUPFAM" id="SSF46565">
    <property type="entry name" value="Chaperone J-domain"/>
    <property type="match status" value="1"/>
</dbReference>
<dbReference type="Gene3D" id="2.60.260.20">
    <property type="entry name" value="Urease metallochaperone UreE, N-terminal domain"/>
    <property type="match status" value="2"/>
</dbReference>
<proteinExistence type="predicted"/>
<dbReference type="Pfam" id="PF01556">
    <property type="entry name" value="DnaJ_C"/>
    <property type="match status" value="1"/>
</dbReference>
<dbReference type="CDD" id="cd10747">
    <property type="entry name" value="DnaJ_C"/>
    <property type="match status" value="1"/>
</dbReference>
<dbReference type="FunFam" id="2.60.260.20:FF:000013">
    <property type="entry name" value="DnaJ subfamily B member 11"/>
    <property type="match status" value="1"/>
</dbReference>
<dbReference type="SMART" id="SM00271">
    <property type="entry name" value="DnaJ"/>
    <property type="match status" value="1"/>
</dbReference>
<dbReference type="Proteomes" id="UP001142648">
    <property type="component" value="Unassembled WGS sequence"/>
</dbReference>
<dbReference type="PANTHER" id="PTHR43096">
    <property type="entry name" value="DNAJ HOMOLOG 1, MITOCHONDRIAL-RELATED"/>
    <property type="match status" value="1"/>
</dbReference>
<dbReference type="AlphaFoldDB" id="A0A9X3A8F4"/>
<dbReference type="Gene3D" id="1.10.287.110">
    <property type="entry name" value="DnaJ domain"/>
    <property type="match status" value="1"/>
</dbReference>
<dbReference type="SUPFAM" id="SSF49493">
    <property type="entry name" value="HSP40/DnaJ peptide-binding domain"/>
    <property type="match status" value="2"/>
</dbReference>
<dbReference type="GO" id="GO:0051082">
    <property type="term" value="F:unfolded protein binding"/>
    <property type="evidence" value="ECO:0007669"/>
    <property type="project" value="InterPro"/>
</dbReference>
<comment type="caution">
    <text evidence="3">The sequence shown here is derived from an EMBL/GenBank/DDBJ whole genome shotgun (WGS) entry which is preliminary data.</text>
</comment>
<feature type="compositionally biased region" description="Gly residues" evidence="1">
    <location>
        <begin position="137"/>
        <end position="148"/>
    </location>
</feature>
<dbReference type="InterPro" id="IPR018253">
    <property type="entry name" value="DnaJ_domain_CS"/>
</dbReference>
<dbReference type="PROSITE" id="PS00636">
    <property type="entry name" value="DNAJ_1"/>
    <property type="match status" value="1"/>
</dbReference>